<dbReference type="SUPFAM" id="SSF82704">
    <property type="entry name" value="AlbA-like"/>
    <property type="match status" value="1"/>
</dbReference>
<dbReference type="Proteomes" id="UP001362899">
    <property type="component" value="Unassembled WGS sequence"/>
</dbReference>
<keyword evidence="5" id="KW-1185">Reference proteome</keyword>
<gene>
    <name evidence="4" type="ORF">DASB73_014650</name>
</gene>
<dbReference type="EMBL" id="BTGC01000003">
    <property type="protein sequence ID" value="GMM50507.1"/>
    <property type="molecule type" value="Genomic_DNA"/>
</dbReference>
<keyword evidence="2" id="KW-0819">tRNA processing</keyword>
<proteinExistence type="predicted"/>
<dbReference type="GO" id="GO:0003676">
    <property type="term" value="F:nucleic acid binding"/>
    <property type="evidence" value="ECO:0007669"/>
    <property type="project" value="InterPro"/>
</dbReference>
<dbReference type="GO" id="GO:0000172">
    <property type="term" value="C:ribonuclease MRP complex"/>
    <property type="evidence" value="ECO:0007669"/>
    <property type="project" value="InterPro"/>
</dbReference>
<sequence length="114" mass="12438">MSIKKVRRGCLPGTPKLKHAPENTIYISAKTPFAAAITKVSKLLARGRKQVVIVGLGRSMQQAMQVSAGLMDRKYKVSIHTSSMRAVDEIINVTSGDSKLEERRVPCVNICVTA</sequence>
<dbReference type="Gene3D" id="3.30.110.20">
    <property type="entry name" value="Alba-like domain"/>
    <property type="match status" value="1"/>
</dbReference>
<name>A0AAV5RH18_STABA</name>
<evidence type="ECO:0000256" key="1">
    <source>
        <dbReference type="ARBA" id="ARBA00004123"/>
    </source>
</evidence>
<comment type="subcellular location">
    <subcellularLocation>
        <location evidence="1">Nucleus</location>
    </subcellularLocation>
</comment>
<reference evidence="4 5" key="1">
    <citation type="journal article" date="2023" name="Elife">
        <title>Identification of key yeast species and microbe-microbe interactions impacting larval growth of Drosophila in the wild.</title>
        <authorList>
            <person name="Mure A."/>
            <person name="Sugiura Y."/>
            <person name="Maeda R."/>
            <person name="Honda K."/>
            <person name="Sakurai N."/>
            <person name="Takahashi Y."/>
            <person name="Watada M."/>
            <person name="Katoh T."/>
            <person name="Gotoh A."/>
            <person name="Gotoh Y."/>
            <person name="Taniguchi I."/>
            <person name="Nakamura K."/>
            <person name="Hayashi T."/>
            <person name="Katayama T."/>
            <person name="Uemura T."/>
            <person name="Hattori Y."/>
        </authorList>
    </citation>
    <scope>NUCLEOTIDE SEQUENCE [LARGE SCALE GENOMIC DNA]</scope>
    <source>
        <strain evidence="4 5">SB-73</strain>
    </source>
</reference>
<organism evidence="4 5">
    <name type="scientific">Starmerella bacillaris</name>
    <name type="common">Yeast</name>
    <name type="synonym">Candida zemplinina</name>
    <dbReference type="NCBI Taxonomy" id="1247836"/>
    <lineage>
        <taxon>Eukaryota</taxon>
        <taxon>Fungi</taxon>
        <taxon>Dikarya</taxon>
        <taxon>Ascomycota</taxon>
        <taxon>Saccharomycotina</taxon>
        <taxon>Dipodascomycetes</taxon>
        <taxon>Dipodascales</taxon>
        <taxon>Trichomonascaceae</taxon>
        <taxon>Starmerella</taxon>
    </lineage>
</organism>
<dbReference type="GO" id="GO:0005655">
    <property type="term" value="C:nucleolar ribonuclease P complex"/>
    <property type="evidence" value="ECO:0007669"/>
    <property type="project" value="InterPro"/>
</dbReference>
<evidence type="ECO:0000313" key="5">
    <source>
        <dbReference type="Proteomes" id="UP001362899"/>
    </source>
</evidence>
<accession>A0AAV5RH18</accession>
<evidence type="ECO:0000256" key="2">
    <source>
        <dbReference type="ARBA" id="ARBA00022694"/>
    </source>
</evidence>
<keyword evidence="3" id="KW-0539">Nucleus</keyword>
<dbReference type="GO" id="GO:0001682">
    <property type="term" value="P:tRNA 5'-leader removal"/>
    <property type="evidence" value="ECO:0007669"/>
    <property type="project" value="InterPro"/>
</dbReference>
<dbReference type="AlphaFoldDB" id="A0AAV5RH18"/>
<protein>
    <submittedName>
        <fullName evidence="4">Uncharacterized protein</fullName>
    </submittedName>
</protein>
<evidence type="ECO:0000313" key="4">
    <source>
        <dbReference type="EMBL" id="GMM50507.1"/>
    </source>
</evidence>
<dbReference type="InterPro" id="IPR036882">
    <property type="entry name" value="Alba-like_dom_sf"/>
</dbReference>
<comment type="caution">
    <text evidence="4">The sequence shown here is derived from an EMBL/GenBank/DDBJ whole genome shotgun (WGS) entry which is preliminary data.</text>
</comment>
<evidence type="ECO:0000256" key="3">
    <source>
        <dbReference type="ARBA" id="ARBA00023242"/>
    </source>
</evidence>
<dbReference type="Pfam" id="PF12328">
    <property type="entry name" value="Rpp20"/>
    <property type="match status" value="1"/>
</dbReference>
<dbReference type="InterPro" id="IPR014612">
    <property type="entry name" value="Pop7/Rpp20"/>
</dbReference>